<evidence type="ECO:0000313" key="10">
    <source>
        <dbReference type="Proteomes" id="UP000430692"/>
    </source>
</evidence>
<reference evidence="9 10" key="1">
    <citation type="submission" date="2019-12" db="EMBL/GenBank/DDBJ databases">
        <title>Whole-genome analyses of novel actinobacteria.</title>
        <authorList>
            <person name="Sahin N."/>
            <person name="Saygin H."/>
        </authorList>
    </citation>
    <scope>NUCLEOTIDE SEQUENCE [LARGE SCALE GENOMIC DNA]</scope>
    <source>
        <strain evidence="9 10">KC615</strain>
    </source>
</reference>
<evidence type="ECO:0000256" key="3">
    <source>
        <dbReference type="ARBA" id="ARBA00022475"/>
    </source>
</evidence>
<keyword evidence="10" id="KW-1185">Reference proteome</keyword>
<evidence type="ECO:0000256" key="5">
    <source>
        <dbReference type="ARBA" id="ARBA00022989"/>
    </source>
</evidence>
<comment type="subcellular location">
    <subcellularLocation>
        <location evidence="1">Cell membrane</location>
        <topology evidence="1">Multi-pass membrane protein</topology>
    </subcellularLocation>
</comment>
<evidence type="ECO:0000313" key="9">
    <source>
        <dbReference type="EMBL" id="MXQ53504.1"/>
    </source>
</evidence>
<gene>
    <name evidence="9" type="ORF">GSM42_07130</name>
</gene>
<dbReference type="InterPro" id="IPR032816">
    <property type="entry name" value="VTT_dom"/>
</dbReference>
<sequence length="202" mass="22947">MLDFAFTFLERCGVWGLFGATAIEASSIPFPGALFVLLYGYIMQVSAWQLVLIGFANSFIFSAFTLIPYAIGYQLENFSSKKMDSPKVKKAQEWFRKYGEWSITLSRPLSVGNYVSYIAGLSKIRPVRFFFFTLLGSFPWNTVLLFIGRSSSIDGIQNFIKTLGTFGSFILGLCVVAAVVWYFIWRYRKKQQSEEKNTKSGI</sequence>
<dbReference type="PANTHER" id="PTHR42709">
    <property type="entry name" value="ALKALINE PHOSPHATASE LIKE PROTEIN"/>
    <property type="match status" value="1"/>
</dbReference>
<feature type="transmembrane region" description="Helical" evidence="7">
    <location>
        <begin position="159"/>
        <end position="184"/>
    </location>
</feature>
<feature type="transmembrane region" description="Helical" evidence="7">
    <location>
        <begin position="48"/>
        <end position="73"/>
    </location>
</feature>
<dbReference type="PANTHER" id="PTHR42709:SF6">
    <property type="entry name" value="UNDECAPRENYL PHOSPHATE TRANSPORTER A"/>
    <property type="match status" value="1"/>
</dbReference>
<feature type="transmembrane region" description="Helical" evidence="7">
    <location>
        <begin position="12"/>
        <end position="42"/>
    </location>
</feature>
<dbReference type="EMBL" id="WUUL01000004">
    <property type="protein sequence ID" value="MXQ53504.1"/>
    <property type="molecule type" value="Genomic_DNA"/>
</dbReference>
<proteinExistence type="inferred from homology"/>
<evidence type="ECO:0000256" key="1">
    <source>
        <dbReference type="ARBA" id="ARBA00004651"/>
    </source>
</evidence>
<name>A0A6I4VYF4_9BACL</name>
<dbReference type="Proteomes" id="UP000430692">
    <property type="component" value="Unassembled WGS sequence"/>
</dbReference>
<keyword evidence="3" id="KW-1003">Cell membrane</keyword>
<dbReference type="InterPro" id="IPR051311">
    <property type="entry name" value="DedA_domain"/>
</dbReference>
<keyword evidence="6 7" id="KW-0472">Membrane</keyword>
<dbReference type="AlphaFoldDB" id="A0A6I4VYF4"/>
<comment type="similarity">
    <text evidence="2">Belongs to the DedA family.</text>
</comment>
<evidence type="ECO:0000256" key="2">
    <source>
        <dbReference type="ARBA" id="ARBA00010792"/>
    </source>
</evidence>
<accession>A0A6I4VYF4</accession>
<feature type="transmembrane region" description="Helical" evidence="7">
    <location>
        <begin position="129"/>
        <end position="147"/>
    </location>
</feature>
<evidence type="ECO:0000259" key="8">
    <source>
        <dbReference type="Pfam" id="PF09335"/>
    </source>
</evidence>
<dbReference type="RefSeq" id="WP_160800867.1">
    <property type="nucleotide sequence ID" value="NZ_WUUL01000004.1"/>
</dbReference>
<evidence type="ECO:0000256" key="4">
    <source>
        <dbReference type="ARBA" id="ARBA00022692"/>
    </source>
</evidence>
<keyword evidence="4 7" id="KW-0812">Transmembrane</keyword>
<dbReference type="GO" id="GO:0005886">
    <property type="term" value="C:plasma membrane"/>
    <property type="evidence" value="ECO:0007669"/>
    <property type="project" value="UniProtKB-SubCell"/>
</dbReference>
<comment type="caution">
    <text evidence="9">The sequence shown here is derived from an EMBL/GenBank/DDBJ whole genome shotgun (WGS) entry which is preliminary data.</text>
</comment>
<keyword evidence="5 7" id="KW-1133">Transmembrane helix</keyword>
<dbReference type="Pfam" id="PF09335">
    <property type="entry name" value="VTT_dom"/>
    <property type="match status" value="1"/>
</dbReference>
<evidence type="ECO:0000256" key="6">
    <source>
        <dbReference type="ARBA" id="ARBA00023136"/>
    </source>
</evidence>
<feature type="domain" description="VTT" evidence="8">
    <location>
        <begin position="30"/>
        <end position="149"/>
    </location>
</feature>
<evidence type="ECO:0000256" key="7">
    <source>
        <dbReference type="SAM" id="Phobius"/>
    </source>
</evidence>
<protein>
    <recommendedName>
        <fullName evidence="8">VTT domain-containing protein</fullName>
    </recommendedName>
</protein>
<organism evidence="9 10">
    <name type="scientific">Shimazuella alba</name>
    <dbReference type="NCBI Taxonomy" id="2690964"/>
    <lineage>
        <taxon>Bacteria</taxon>
        <taxon>Bacillati</taxon>
        <taxon>Bacillota</taxon>
        <taxon>Bacilli</taxon>
        <taxon>Bacillales</taxon>
        <taxon>Thermoactinomycetaceae</taxon>
        <taxon>Shimazuella</taxon>
    </lineage>
</organism>